<dbReference type="RefSeq" id="WP_371947668.1">
    <property type="nucleotide sequence ID" value="NZ_JAXCEI010000002.1"/>
</dbReference>
<dbReference type="Pfam" id="PF00756">
    <property type="entry name" value="Esterase"/>
    <property type="match status" value="1"/>
</dbReference>
<organism evidence="2 3">
    <name type="scientific">Actinomadura monticuli</name>
    <dbReference type="NCBI Taxonomy" id="3097367"/>
    <lineage>
        <taxon>Bacteria</taxon>
        <taxon>Bacillati</taxon>
        <taxon>Actinomycetota</taxon>
        <taxon>Actinomycetes</taxon>
        <taxon>Streptosporangiales</taxon>
        <taxon>Thermomonosporaceae</taxon>
        <taxon>Actinomadura</taxon>
    </lineage>
</organism>
<keyword evidence="3" id="KW-1185">Reference proteome</keyword>
<comment type="caution">
    <text evidence="2">The sequence shown here is derived from an EMBL/GenBank/DDBJ whole genome shotgun (WGS) entry which is preliminary data.</text>
</comment>
<name>A0ABV4Q5H8_9ACTN</name>
<evidence type="ECO:0000313" key="2">
    <source>
        <dbReference type="EMBL" id="MFA1538328.1"/>
    </source>
</evidence>
<dbReference type="SUPFAM" id="SSF53474">
    <property type="entry name" value="alpha/beta-Hydrolases"/>
    <property type="match status" value="1"/>
</dbReference>
<dbReference type="InterPro" id="IPR029058">
    <property type="entry name" value="AB_hydrolase_fold"/>
</dbReference>
<accession>A0ABV4Q5H8</accession>
<gene>
    <name evidence="2" type="ORF">SM611_05245</name>
</gene>
<sequence length="348" mass="36375">MNERPLARLCSLVSLLLTAALLAAPGADAAPVPAPAGTGVAAAAAAALPPGMRLAGGARLREVRRAGQRTLDVTIDSAALGGEGRARILLPRGHAGPRGRPWPVLYLLHGCCDDAGGWRQWTAHSDIERLTARYGVLVVIPDGGTHGFYSDWWNGGLHGPPAWETFHLTELMGLVRDGLGGGPLRAVAGVSMGGFGALSYAARNPGMFRAAASYSGLTDSVSGAANVLAVLAGYGADPSALWGEPVRQSGLWSEHNPYDQVKALRGVRLFVSSGDGRPGPLDPPRRPFDPLEGWVGPMSARFVEHARAAGVRVTADLYGAGTHGWAYWNRELTRSLPLLMAAVGARPA</sequence>
<feature type="signal peptide" evidence="1">
    <location>
        <begin position="1"/>
        <end position="29"/>
    </location>
</feature>
<dbReference type="PANTHER" id="PTHR48098:SF1">
    <property type="entry name" value="DIACYLGLYCEROL ACYLTRANSFERASE_MYCOLYLTRANSFERASE AG85A"/>
    <property type="match status" value="1"/>
</dbReference>
<dbReference type="EMBL" id="JAXCEI010000002">
    <property type="protein sequence ID" value="MFA1538328.1"/>
    <property type="molecule type" value="Genomic_DNA"/>
</dbReference>
<dbReference type="GO" id="GO:0016787">
    <property type="term" value="F:hydrolase activity"/>
    <property type="evidence" value="ECO:0007669"/>
    <property type="project" value="UniProtKB-KW"/>
</dbReference>
<dbReference type="InterPro" id="IPR000801">
    <property type="entry name" value="Esterase-like"/>
</dbReference>
<evidence type="ECO:0000256" key="1">
    <source>
        <dbReference type="SAM" id="SignalP"/>
    </source>
</evidence>
<proteinExistence type="predicted"/>
<keyword evidence="1" id="KW-0732">Signal</keyword>
<dbReference type="Gene3D" id="3.40.50.1820">
    <property type="entry name" value="alpha/beta hydrolase"/>
    <property type="match status" value="1"/>
</dbReference>
<keyword evidence="2" id="KW-0378">Hydrolase</keyword>
<dbReference type="Proteomes" id="UP001569963">
    <property type="component" value="Unassembled WGS sequence"/>
</dbReference>
<dbReference type="PANTHER" id="PTHR48098">
    <property type="entry name" value="ENTEROCHELIN ESTERASE-RELATED"/>
    <property type="match status" value="1"/>
</dbReference>
<protein>
    <submittedName>
        <fullName evidence="2">Alpha/beta hydrolase family protein</fullName>
    </submittedName>
</protein>
<dbReference type="InterPro" id="IPR050583">
    <property type="entry name" value="Mycobacterial_A85_antigen"/>
</dbReference>
<reference evidence="2 3" key="1">
    <citation type="submission" date="2023-11" db="EMBL/GenBank/DDBJ databases">
        <title>Actinomadura monticuli sp. nov., isolated from volcanic ash.</title>
        <authorList>
            <person name="Lee S.D."/>
            <person name="Yang H."/>
            <person name="Kim I.S."/>
        </authorList>
    </citation>
    <scope>NUCLEOTIDE SEQUENCE [LARGE SCALE GENOMIC DNA]</scope>
    <source>
        <strain evidence="2 3">DLS-62</strain>
    </source>
</reference>
<feature type="chain" id="PRO_5045060852" evidence="1">
    <location>
        <begin position="30"/>
        <end position="348"/>
    </location>
</feature>
<evidence type="ECO:0000313" key="3">
    <source>
        <dbReference type="Proteomes" id="UP001569963"/>
    </source>
</evidence>